<evidence type="ECO:0000313" key="3">
    <source>
        <dbReference type="Proteomes" id="UP000824076"/>
    </source>
</evidence>
<evidence type="ECO:0000256" key="1">
    <source>
        <dbReference type="SAM" id="Phobius"/>
    </source>
</evidence>
<keyword evidence="1" id="KW-0812">Transmembrane</keyword>
<sequence length="72" mass="8491">MQETDKKFNLAKILRLIFGVIMIIVYVGMGALLLYGFFDIPQYVRIILGILFIVYGIYRAYRQYKGLDYTTR</sequence>
<dbReference type="EMBL" id="DVMS01000015">
    <property type="protein sequence ID" value="HIU38140.1"/>
    <property type="molecule type" value="Genomic_DNA"/>
</dbReference>
<comment type="caution">
    <text evidence="2">The sequence shown here is derived from an EMBL/GenBank/DDBJ whole genome shotgun (WGS) entry which is preliminary data.</text>
</comment>
<feature type="transmembrane region" description="Helical" evidence="1">
    <location>
        <begin position="43"/>
        <end position="61"/>
    </location>
</feature>
<organism evidence="2 3">
    <name type="scientific">Candidatus Limisoma intestinavium</name>
    <dbReference type="NCBI Taxonomy" id="2840856"/>
    <lineage>
        <taxon>Bacteria</taxon>
        <taxon>Pseudomonadati</taxon>
        <taxon>Bacteroidota</taxon>
        <taxon>Bacteroidia</taxon>
        <taxon>Bacteroidales</taxon>
        <taxon>Candidatus Limisoma</taxon>
    </lineage>
</organism>
<feature type="transmembrane region" description="Helical" evidence="1">
    <location>
        <begin position="16"/>
        <end position="37"/>
    </location>
</feature>
<dbReference type="Proteomes" id="UP000824076">
    <property type="component" value="Unassembled WGS sequence"/>
</dbReference>
<gene>
    <name evidence="2" type="ORF">IAD18_00545</name>
</gene>
<accession>A0A9D1LFZ3</accession>
<keyword evidence="1" id="KW-1133">Transmembrane helix</keyword>
<reference evidence="2" key="1">
    <citation type="submission" date="2020-10" db="EMBL/GenBank/DDBJ databases">
        <authorList>
            <person name="Gilroy R."/>
        </authorList>
    </citation>
    <scope>NUCLEOTIDE SEQUENCE</scope>
    <source>
        <strain evidence="2">17073</strain>
    </source>
</reference>
<reference evidence="2" key="2">
    <citation type="journal article" date="2021" name="PeerJ">
        <title>Extensive microbial diversity within the chicken gut microbiome revealed by metagenomics and culture.</title>
        <authorList>
            <person name="Gilroy R."/>
            <person name="Ravi A."/>
            <person name="Getino M."/>
            <person name="Pursley I."/>
            <person name="Horton D.L."/>
            <person name="Alikhan N.F."/>
            <person name="Baker D."/>
            <person name="Gharbi K."/>
            <person name="Hall N."/>
            <person name="Watson M."/>
            <person name="Adriaenssens E.M."/>
            <person name="Foster-Nyarko E."/>
            <person name="Jarju S."/>
            <person name="Secka A."/>
            <person name="Antonio M."/>
            <person name="Oren A."/>
            <person name="Chaudhuri R.R."/>
            <person name="La Ragione R."/>
            <person name="Hildebrand F."/>
            <person name="Pallen M.J."/>
        </authorList>
    </citation>
    <scope>NUCLEOTIDE SEQUENCE</scope>
    <source>
        <strain evidence="2">17073</strain>
    </source>
</reference>
<dbReference type="AlphaFoldDB" id="A0A9D1LFZ3"/>
<evidence type="ECO:0000313" key="2">
    <source>
        <dbReference type="EMBL" id="HIU38140.1"/>
    </source>
</evidence>
<name>A0A9D1LFZ3_9BACT</name>
<protein>
    <submittedName>
        <fullName evidence="2">Uncharacterized protein</fullName>
    </submittedName>
</protein>
<proteinExistence type="predicted"/>
<keyword evidence="1" id="KW-0472">Membrane</keyword>